<proteinExistence type="predicted"/>
<evidence type="ECO:0000313" key="5">
    <source>
        <dbReference type="EMBL" id="QTE30126.1"/>
    </source>
</evidence>
<dbReference type="CDD" id="cd06577">
    <property type="entry name" value="PASTA_pknB"/>
    <property type="match status" value="2"/>
</dbReference>
<keyword evidence="3" id="KW-0732">Signal</keyword>
<dbReference type="Gene3D" id="3.30.10.20">
    <property type="match status" value="2"/>
</dbReference>
<dbReference type="EMBL" id="CP071868">
    <property type="protein sequence ID" value="QTE30126.1"/>
    <property type="molecule type" value="Genomic_DNA"/>
</dbReference>
<evidence type="ECO:0000259" key="4">
    <source>
        <dbReference type="PROSITE" id="PS51178"/>
    </source>
</evidence>
<keyword evidence="2" id="KW-1133">Transmembrane helix</keyword>
<accession>A0A8A4ZHX5</accession>
<feature type="domain" description="PASTA" evidence="4">
    <location>
        <begin position="178"/>
        <end position="241"/>
    </location>
</feature>
<name>A0A8A4ZHX5_9MICO</name>
<dbReference type="InterPro" id="IPR005543">
    <property type="entry name" value="PASTA_dom"/>
</dbReference>
<dbReference type="PROSITE" id="PS51178">
    <property type="entry name" value="PASTA"/>
    <property type="match status" value="2"/>
</dbReference>
<dbReference type="AlphaFoldDB" id="A0A8A4ZHX5"/>
<dbReference type="Pfam" id="PF03793">
    <property type="entry name" value="PASTA"/>
    <property type="match status" value="2"/>
</dbReference>
<keyword evidence="6" id="KW-1185">Reference proteome</keyword>
<keyword evidence="2" id="KW-0472">Membrane</keyword>
<gene>
    <name evidence="5" type="ORF">J4E96_03650</name>
</gene>
<evidence type="ECO:0000256" key="2">
    <source>
        <dbReference type="SAM" id="Phobius"/>
    </source>
</evidence>
<evidence type="ECO:0000256" key="3">
    <source>
        <dbReference type="SAM" id="SignalP"/>
    </source>
</evidence>
<reference evidence="5" key="1">
    <citation type="submission" date="2021-03" db="EMBL/GenBank/DDBJ databases">
        <title>Pengzhenrongella sicca gen. nov., sp. nov., a new member of suborder Micrococcineae isolated from High-Arctic tundra soil.</title>
        <authorList>
            <person name="Peng F."/>
        </authorList>
    </citation>
    <scope>NUCLEOTIDE SEQUENCE</scope>
    <source>
        <strain evidence="5">LRZ-2</strain>
    </source>
</reference>
<feature type="transmembrane region" description="Helical" evidence="2">
    <location>
        <begin position="251"/>
        <end position="275"/>
    </location>
</feature>
<protein>
    <submittedName>
        <fullName evidence="5">PASTA domain-containing protein</fullName>
    </submittedName>
</protein>
<evidence type="ECO:0000256" key="1">
    <source>
        <dbReference type="SAM" id="MobiDB-lite"/>
    </source>
</evidence>
<sequence length="341" mass="34410">MHRLNSALRIAAAVALGGLTWSLPAVTTDPAPALDPQRTLAGRDLLVTGTGFPASDPVEPVDCALTATGPGFDGSCLVDAAGELTGTLVIPADAKPGVYTVTARANGGSASAPVEVLAGVEVPNLIGGTLAEAQRALTAVELSLGGPTSGDGTVVDQDPAPGRTVEPGSTVDVTLAPIVETLVRVPDLRGLSITAARAALTEAGLVLGDASADPQDVVDGQAPTPGESVAAGTVVSVEVAVAGDETAPTPWLLVGALTLVAVVAVVAVVAATAAARASRPRPRRPDPVQPRLELHPHPDTAVAPRVVAHDDRPLPELRLEPHADHRVDPAHTDPTRTEVSR</sequence>
<feature type="compositionally biased region" description="Basic and acidic residues" evidence="1">
    <location>
        <begin position="307"/>
        <end position="341"/>
    </location>
</feature>
<feature type="domain" description="PASTA" evidence="4">
    <location>
        <begin position="116"/>
        <end position="177"/>
    </location>
</feature>
<feature type="chain" id="PRO_5038337331" evidence="3">
    <location>
        <begin position="28"/>
        <end position="341"/>
    </location>
</feature>
<dbReference type="KEGG" id="psic:J4E96_03650"/>
<evidence type="ECO:0000313" key="6">
    <source>
        <dbReference type="Proteomes" id="UP000663937"/>
    </source>
</evidence>
<dbReference type="SMART" id="SM00740">
    <property type="entry name" value="PASTA"/>
    <property type="match status" value="2"/>
</dbReference>
<keyword evidence="2" id="KW-0812">Transmembrane</keyword>
<feature type="signal peptide" evidence="3">
    <location>
        <begin position="1"/>
        <end position="27"/>
    </location>
</feature>
<dbReference type="RefSeq" id="WP_227424442.1">
    <property type="nucleotide sequence ID" value="NZ_CP071868.1"/>
</dbReference>
<dbReference type="Proteomes" id="UP000663937">
    <property type="component" value="Chromosome"/>
</dbReference>
<feature type="region of interest" description="Disordered" evidence="1">
    <location>
        <begin position="274"/>
        <end position="341"/>
    </location>
</feature>
<organism evidence="5 6">
    <name type="scientific">Pengzhenrongella sicca</name>
    <dbReference type="NCBI Taxonomy" id="2819238"/>
    <lineage>
        <taxon>Bacteria</taxon>
        <taxon>Bacillati</taxon>
        <taxon>Actinomycetota</taxon>
        <taxon>Actinomycetes</taxon>
        <taxon>Micrococcales</taxon>
        <taxon>Pengzhenrongella</taxon>
    </lineage>
</organism>
<dbReference type="SUPFAM" id="SSF54184">
    <property type="entry name" value="Penicillin-binding protein 2x (pbp-2x), c-terminal domain"/>
    <property type="match status" value="1"/>
</dbReference>